<dbReference type="InterPro" id="IPR043128">
    <property type="entry name" value="Rev_trsase/Diguanyl_cyclase"/>
</dbReference>
<dbReference type="CDD" id="cd01949">
    <property type="entry name" value="GGDEF"/>
    <property type="match status" value="1"/>
</dbReference>
<dbReference type="NCBIfam" id="TIGR00254">
    <property type="entry name" value="GGDEF"/>
    <property type="match status" value="1"/>
</dbReference>
<dbReference type="GO" id="GO:0052621">
    <property type="term" value="F:diguanylate cyclase activity"/>
    <property type="evidence" value="ECO:0007669"/>
    <property type="project" value="UniProtKB-EC"/>
</dbReference>
<dbReference type="PROSITE" id="PS50887">
    <property type="entry name" value="GGDEF"/>
    <property type="match status" value="1"/>
</dbReference>
<dbReference type="FunFam" id="3.30.70.270:FF:000001">
    <property type="entry name" value="Diguanylate cyclase domain protein"/>
    <property type="match status" value="1"/>
</dbReference>
<dbReference type="EMBL" id="DRTD01000396">
    <property type="protein sequence ID" value="HHE55199.1"/>
    <property type="molecule type" value="Genomic_DNA"/>
</dbReference>
<dbReference type="PANTHER" id="PTHR45138">
    <property type="entry name" value="REGULATORY COMPONENTS OF SENSORY TRANSDUCTION SYSTEM"/>
    <property type="match status" value="1"/>
</dbReference>
<dbReference type="Proteomes" id="UP000886111">
    <property type="component" value="Unassembled WGS sequence"/>
</dbReference>
<dbReference type="EC" id="2.7.7.65" evidence="1"/>
<dbReference type="AlphaFoldDB" id="A0A7V5H3I5"/>
<accession>A0A7V5H3I5</accession>
<dbReference type="InterPro" id="IPR050469">
    <property type="entry name" value="Diguanylate_Cyclase"/>
</dbReference>
<comment type="caution">
    <text evidence="4">The sequence shown here is derived from an EMBL/GenBank/DDBJ whole genome shotgun (WGS) entry which is preliminary data.</text>
</comment>
<evidence type="ECO:0000313" key="4">
    <source>
        <dbReference type="EMBL" id="HHE55199.1"/>
    </source>
</evidence>
<dbReference type="InterPro" id="IPR000160">
    <property type="entry name" value="GGDEF_dom"/>
</dbReference>
<comment type="catalytic activity">
    <reaction evidence="2">
        <text>2 GTP = 3',3'-c-di-GMP + 2 diphosphate</text>
        <dbReference type="Rhea" id="RHEA:24898"/>
        <dbReference type="ChEBI" id="CHEBI:33019"/>
        <dbReference type="ChEBI" id="CHEBI:37565"/>
        <dbReference type="ChEBI" id="CHEBI:58805"/>
        <dbReference type="EC" id="2.7.7.65"/>
    </reaction>
</comment>
<sequence length="336" mass="38946">MQTLYFIHFCKEIRFMQNNELPGQIILFKSANPEQHAIKNYLNEWQIKFIEAEYFAQIQNHDFIKQCSCALAIIEDQKGVEFLRSIMQYFSWTQRIMLSTRPEVKLLEAAINRAHINYFLPLPVSKQVLHTYLIKANRRFKNLITPLSKFEALSDVTIDLLEVNQRFKDEAEKDALTGLLNRRSFDIYLGNLWQSSVKKKKHFSLAMLDIDYFKKVNDRYGHPVGDEVLKQFGQLLLSNQRTSQDFAFRVGGEEFALLSIDLTKENMARYVQRILNLTRKLTVSAGNAKIRFTFSAGVADVSQAKDVHDLINKADQALYQAKNSGRNTIKIFSNNS</sequence>
<dbReference type="Gene3D" id="3.30.70.270">
    <property type="match status" value="1"/>
</dbReference>
<evidence type="ECO:0000256" key="2">
    <source>
        <dbReference type="ARBA" id="ARBA00034247"/>
    </source>
</evidence>
<dbReference type="SMART" id="SM00267">
    <property type="entry name" value="GGDEF"/>
    <property type="match status" value="1"/>
</dbReference>
<name>A0A7V5H3I5_CALAY</name>
<evidence type="ECO:0000259" key="3">
    <source>
        <dbReference type="PROSITE" id="PS50887"/>
    </source>
</evidence>
<feature type="domain" description="GGDEF" evidence="3">
    <location>
        <begin position="201"/>
        <end position="334"/>
    </location>
</feature>
<protein>
    <recommendedName>
        <fullName evidence="1">diguanylate cyclase</fullName>
        <ecNumber evidence="1">2.7.7.65</ecNumber>
    </recommendedName>
</protein>
<dbReference type="SUPFAM" id="SSF55073">
    <property type="entry name" value="Nucleotide cyclase"/>
    <property type="match status" value="1"/>
</dbReference>
<reference evidence="4" key="1">
    <citation type="journal article" date="2020" name="mSystems">
        <title>Genome- and Community-Level Interaction Insights into Carbon Utilization and Element Cycling Functions of Hydrothermarchaeota in Hydrothermal Sediment.</title>
        <authorList>
            <person name="Zhou Z."/>
            <person name="Liu Y."/>
            <person name="Xu W."/>
            <person name="Pan J."/>
            <person name="Luo Z.H."/>
            <person name="Li M."/>
        </authorList>
    </citation>
    <scope>NUCLEOTIDE SEQUENCE [LARGE SCALE GENOMIC DNA]</scope>
    <source>
        <strain evidence="4">HyVt-76</strain>
    </source>
</reference>
<dbReference type="InterPro" id="IPR029787">
    <property type="entry name" value="Nucleotide_cyclase"/>
</dbReference>
<proteinExistence type="predicted"/>
<dbReference type="Pfam" id="PF00990">
    <property type="entry name" value="GGDEF"/>
    <property type="match status" value="1"/>
</dbReference>
<organism evidence="4">
    <name type="scientific">Caldithrix abyssi</name>
    <dbReference type="NCBI Taxonomy" id="187145"/>
    <lineage>
        <taxon>Bacteria</taxon>
        <taxon>Pseudomonadati</taxon>
        <taxon>Calditrichota</taxon>
        <taxon>Calditrichia</taxon>
        <taxon>Calditrichales</taxon>
        <taxon>Calditrichaceae</taxon>
        <taxon>Caldithrix</taxon>
    </lineage>
</organism>
<evidence type="ECO:0000256" key="1">
    <source>
        <dbReference type="ARBA" id="ARBA00012528"/>
    </source>
</evidence>
<gene>
    <name evidence="4" type="ORF">ENL21_05410</name>
</gene>
<dbReference type="PANTHER" id="PTHR45138:SF9">
    <property type="entry name" value="DIGUANYLATE CYCLASE DGCM-RELATED"/>
    <property type="match status" value="1"/>
</dbReference>